<dbReference type="HOGENOM" id="CLU_661090_0_0_1"/>
<dbReference type="PANTHER" id="PTHR23409:SF18">
    <property type="entry name" value="RIBONUCLEOSIDE-DIPHOSPHATE REDUCTASE SUBUNIT M2"/>
    <property type="match status" value="1"/>
</dbReference>
<dbReference type="InterPro" id="IPR030475">
    <property type="entry name" value="RNR_small_AS"/>
</dbReference>
<evidence type="ECO:0000313" key="4">
    <source>
        <dbReference type="Proteomes" id="UP000014500"/>
    </source>
</evidence>
<organism evidence="3 4">
    <name type="scientific">Strigamia maritima</name>
    <name type="common">European centipede</name>
    <name type="synonym">Geophilus maritimus</name>
    <dbReference type="NCBI Taxonomy" id="126957"/>
    <lineage>
        <taxon>Eukaryota</taxon>
        <taxon>Metazoa</taxon>
        <taxon>Ecdysozoa</taxon>
        <taxon>Arthropoda</taxon>
        <taxon>Myriapoda</taxon>
        <taxon>Chilopoda</taxon>
        <taxon>Pleurostigmophora</taxon>
        <taxon>Geophilomorpha</taxon>
        <taxon>Linotaeniidae</taxon>
        <taxon>Strigamia</taxon>
    </lineage>
</organism>
<dbReference type="PROSITE" id="PS00368">
    <property type="entry name" value="RIBORED_SMALL"/>
    <property type="match status" value="2"/>
</dbReference>
<evidence type="ECO:0000256" key="1">
    <source>
        <dbReference type="ARBA" id="ARBA00009303"/>
    </source>
</evidence>
<dbReference type="CDD" id="cd01049">
    <property type="entry name" value="RNRR2"/>
    <property type="match status" value="2"/>
</dbReference>
<evidence type="ECO:0000313" key="3">
    <source>
        <dbReference type="EnsemblMetazoa" id="SMAR006199-PA"/>
    </source>
</evidence>
<name>T1IY93_STRMM</name>
<proteinExistence type="inferred from homology"/>
<keyword evidence="2" id="KW-0812">Transmembrane</keyword>
<dbReference type="InterPro" id="IPR000358">
    <property type="entry name" value="RNR_small_fam"/>
</dbReference>
<dbReference type="PANTHER" id="PTHR23409">
    <property type="entry name" value="RIBONUCLEOSIDE-DIPHOSPHATE REDUCTASE SMALL CHAIN"/>
    <property type="match status" value="1"/>
</dbReference>
<evidence type="ECO:0000256" key="2">
    <source>
        <dbReference type="SAM" id="Phobius"/>
    </source>
</evidence>
<accession>T1IY93</accession>
<sequence>MDLPHGVGLCPMGPQYDSWDRPLWGEMDHRDYTVIEEGGIVNENLLERFSQEVKITEARFFYGFQIAIENIYSEMYSLLINTYIQDTMKRNYLFNAIETMPCVRTKALWALDWIGNKTATFGERIIAYAAVEGIFFSASFASIFWLKKRGLMPGLTFSNELISRDEDLHCDFACLMFQHLRQKPSEETIVKIIDDAVKVEQEFLTDALPVAMIGMNCELMRTYIEFVADRLLVDLNKAPISSSSYVRDPNNIIKKHRANFDKEREFISHILAFFAASDGIVNENLLERFSQEVKITEARFFYGFQIAIENIYSEMYSLLINTYIQDTMKRNYLFNAIETMPCVRKKALWALDWIRNKTATFGERIIAFAAVEGIFFSASFASIFWLKKRGLMPGLTFSNELSGNRSPSIVHSWTLR</sequence>
<dbReference type="Proteomes" id="UP000014500">
    <property type="component" value="Unassembled WGS sequence"/>
</dbReference>
<feature type="transmembrane region" description="Helical" evidence="2">
    <location>
        <begin position="125"/>
        <end position="146"/>
    </location>
</feature>
<dbReference type="InterPro" id="IPR033909">
    <property type="entry name" value="RNR_small"/>
</dbReference>
<feature type="transmembrane region" description="Helical" evidence="2">
    <location>
        <begin position="365"/>
        <end position="386"/>
    </location>
</feature>
<dbReference type="GO" id="GO:0005829">
    <property type="term" value="C:cytosol"/>
    <property type="evidence" value="ECO:0007669"/>
    <property type="project" value="TreeGrafter"/>
</dbReference>
<dbReference type="SUPFAM" id="SSF47240">
    <property type="entry name" value="Ferritin-like"/>
    <property type="match status" value="2"/>
</dbReference>
<dbReference type="GO" id="GO:0009263">
    <property type="term" value="P:deoxyribonucleotide biosynthetic process"/>
    <property type="evidence" value="ECO:0007669"/>
    <property type="project" value="InterPro"/>
</dbReference>
<dbReference type="STRING" id="126957.T1IY93"/>
<keyword evidence="2" id="KW-0472">Membrane</keyword>
<keyword evidence="4" id="KW-1185">Reference proteome</keyword>
<keyword evidence="2" id="KW-1133">Transmembrane helix</keyword>
<comment type="similarity">
    <text evidence="1">Belongs to the ribonucleoside diphosphate reductase small chain family.</text>
</comment>
<protein>
    <submittedName>
        <fullName evidence="3">Uncharacterized protein</fullName>
    </submittedName>
</protein>
<dbReference type="GO" id="GO:0004748">
    <property type="term" value="F:ribonucleoside-diphosphate reductase activity, thioredoxin disulfide as acceptor"/>
    <property type="evidence" value="ECO:0007669"/>
    <property type="project" value="TreeGrafter"/>
</dbReference>
<dbReference type="PhylomeDB" id="T1IY93"/>
<dbReference type="EMBL" id="AFFK01020222">
    <property type="status" value="NOT_ANNOTATED_CDS"/>
    <property type="molecule type" value="Genomic_DNA"/>
</dbReference>
<dbReference type="eggNOG" id="KOG1567">
    <property type="taxonomic scope" value="Eukaryota"/>
</dbReference>
<dbReference type="InterPro" id="IPR012348">
    <property type="entry name" value="RNR-like"/>
</dbReference>
<dbReference type="Gene3D" id="1.10.620.20">
    <property type="entry name" value="Ribonucleotide Reductase, subunit A"/>
    <property type="match status" value="2"/>
</dbReference>
<dbReference type="AlphaFoldDB" id="T1IY93"/>
<dbReference type="InterPro" id="IPR009078">
    <property type="entry name" value="Ferritin-like_SF"/>
</dbReference>
<reference evidence="4" key="1">
    <citation type="submission" date="2011-05" db="EMBL/GenBank/DDBJ databases">
        <authorList>
            <person name="Richards S.R."/>
            <person name="Qu J."/>
            <person name="Jiang H."/>
            <person name="Jhangiani S.N."/>
            <person name="Agravi P."/>
            <person name="Goodspeed R."/>
            <person name="Gross S."/>
            <person name="Mandapat C."/>
            <person name="Jackson L."/>
            <person name="Mathew T."/>
            <person name="Pu L."/>
            <person name="Thornton R."/>
            <person name="Saada N."/>
            <person name="Wilczek-Boney K.B."/>
            <person name="Lee S."/>
            <person name="Kovar C."/>
            <person name="Wu Y."/>
            <person name="Scherer S.E."/>
            <person name="Worley K.C."/>
            <person name="Muzny D.M."/>
            <person name="Gibbs R."/>
        </authorList>
    </citation>
    <scope>NUCLEOTIDE SEQUENCE</scope>
    <source>
        <strain evidence="4">Brora</strain>
    </source>
</reference>
<dbReference type="EnsemblMetazoa" id="SMAR006199-RA">
    <property type="protein sequence ID" value="SMAR006199-PA"/>
    <property type="gene ID" value="SMAR006199"/>
</dbReference>
<dbReference type="Pfam" id="PF00268">
    <property type="entry name" value="Ribonuc_red_sm"/>
    <property type="match status" value="2"/>
</dbReference>
<reference evidence="3" key="2">
    <citation type="submission" date="2015-02" db="UniProtKB">
        <authorList>
            <consortium name="EnsemblMetazoa"/>
        </authorList>
    </citation>
    <scope>IDENTIFICATION</scope>
</reference>